<sequence>MPDNTFTSPALRAAPLLLFTAIMLRALTFTELMETFIEDMRSSRRFSLHGVEAPLLASFYRLPALDYLLSYTTAAFAQLQLYPADPGSYWQSLVFLTEYAGVYAVLLLESCRALNRGTFFQFAFSTILLFLPGQFIPIGILGPIYFFSYYYYCSLSPPRKLTCPEATAISPIHAAAVLPAVALGYYLPHFPGYFHDDYVSRHWWNWIWQLYPIWGSIVFFVSTKVLVAVVAESGIRQASPSTGTNSITKATLGVVALVNTATFWYTMRNAEVPVVELFIPAYFASPPAEPHVVMRTIIQYDYLCSFGATMLWLCLSIRDLKAAGSVRVPWVVILGVTVVVCGVCGLGTAILLLWAWREDVLAREVDGSQKDG</sequence>
<protein>
    <submittedName>
        <fullName evidence="2">Uncharacterized protein</fullName>
    </submittedName>
</protein>
<feature type="transmembrane region" description="Helical" evidence="1">
    <location>
        <begin position="247"/>
        <end position="267"/>
    </location>
</feature>
<evidence type="ECO:0000313" key="2">
    <source>
        <dbReference type="EMBL" id="KFH45658.1"/>
    </source>
</evidence>
<dbReference type="STRING" id="857340.A0A086T8H6"/>
<feature type="transmembrane region" description="Helical" evidence="1">
    <location>
        <begin position="297"/>
        <end position="317"/>
    </location>
</feature>
<gene>
    <name evidence="2" type="ORF">ACRE_035320</name>
</gene>
<keyword evidence="1" id="KW-1133">Transmembrane helix</keyword>
<proteinExistence type="predicted"/>
<dbReference type="AlphaFoldDB" id="A0A086T8H6"/>
<dbReference type="Proteomes" id="UP000029964">
    <property type="component" value="Unassembled WGS sequence"/>
</dbReference>
<feature type="transmembrane region" description="Helical" evidence="1">
    <location>
        <begin position="213"/>
        <end position="235"/>
    </location>
</feature>
<dbReference type="EMBL" id="JPKY01000029">
    <property type="protein sequence ID" value="KFH45658.1"/>
    <property type="molecule type" value="Genomic_DNA"/>
</dbReference>
<feature type="transmembrane region" description="Helical" evidence="1">
    <location>
        <begin position="329"/>
        <end position="356"/>
    </location>
</feature>
<dbReference type="HOGENOM" id="CLU_063950_0_0_1"/>
<keyword evidence="1" id="KW-0472">Membrane</keyword>
<keyword evidence="1" id="KW-0812">Transmembrane</keyword>
<reference evidence="3" key="1">
    <citation type="journal article" date="2014" name="Genome Announc.">
        <title>Genome sequence and annotation of Acremonium chrysogenum, producer of the beta-lactam antibiotic cephalosporin C.</title>
        <authorList>
            <person name="Terfehr D."/>
            <person name="Dahlmann T.A."/>
            <person name="Specht T."/>
            <person name="Zadra I."/>
            <person name="Kuernsteiner H."/>
            <person name="Kueck U."/>
        </authorList>
    </citation>
    <scope>NUCLEOTIDE SEQUENCE [LARGE SCALE GENOMIC DNA]</scope>
    <source>
        <strain evidence="3">ATCC 11550 / CBS 779.69 / DSM 880 / IAM 14645 / JCM 23072 / IMI 49137</strain>
    </source>
</reference>
<organism evidence="2 3">
    <name type="scientific">Hapsidospora chrysogenum (strain ATCC 11550 / CBS 779.69 / DSM 880 / IAM 14645 / JCM 23072 / IMI 49137)</name>
    <name type="common">Acremonium chrysogenum</name>
    <dbReference type="NCBI Taxonomy" id="857340"/>
    <lineage>
        <taxon>Eukaryota</taxon>
        <taxon>Fungi</taxon>
        <taxon>Dikarya</taxon>
        <taxon>Ascomycota</taxon>
        <taxon>Pezizomycotina</taxon>
        <taxon>Sordariomycetes</taxon>
        <taxon>Hypocreomycetidae</taxon>
        <taxon>Hypocreales</taxon>
        <taxon>Bionectriaceae</taxon>
        <taxon>Hapsidospora</taxon>
    </lineage>
</organism>
<name>A0A086T8H6_HAPC1</name>
<comment type="caution">
    <text evidence="2">The sequence shown here is derived from an EMBL/GenBank/DDBJ whole genome shotgun (WGS) entry which is preliminary data.</text>
</comment>
<accession>A0A086T8H6</accession>
<dbReference type="OrthoDB" id="89349at2759"/>
<keyword evidence="3" id="KW-1185">Reference proteome</keyword>
<feature type="transmembrane region" description="Helical" evidence="1">
    <location>
        <begin position="120"/>
        <end position="152"/>
    </location>
</feature>
<evidence type="ECO:0000256" key="1">
    <source>
        <dbReference type="SAM" id="Phobius"/>
    </source>
</evidence>
<evidence type="ECO:0000313" key="3">
    <source>
        <dbReference type="Proteomes" id="UP000029964"/>
    </source>
</evidence>